<evidence type="ECO:0000256" key="2">
    <source>
        <dbReference type="ARBA" id="ARBA00022692"/>
    </source>
</evidence>
<dbReference type="InterPro" id="IPR004841">
    <property type="entry name" value="AA-permease/SLC12A_dom"/>
</dbReference>
<dbReference type="PANTHER" id="PTHR43341">
    <property type="entry name" value="AMINO ACID PERMEASE"/>
    <property type="match status" value="1"/>
</dbReference>
<evidence type="ECO:0000256" key="6">
    <source>
        <dbReference type="SAM" id="Phobius"/>
    </source>
</evidence>
<dbReference type="RefSeq" id="XP_031853563.1">
    <property type="nucleotide sequence ID" value="XM_031997672.1"/>
</dbReference>
<feature type="compositionally biased region" description="Polar residues" evidence="5">
    <location>
        <begin position="274"/>
        <end position="290"/>
    </location>
</feature>
<dbReference type="EMBL" id="CABVLU010000002">
    <property type="protein sequence ID" value="VVT51010.1"/>
    <property type="molecule type" value="Genomic_DNA"/>
</dbReference>
<dbReference type="InterPro" id="IPR050524">
    <property type="entry name" value="APC_YAT"/>
</dbReference>
<reference evidence="8 9" key="1">
    <citation type="submission" date="2019-09" db="EMBL/GenBank/DDBJ databases">
        <authorList>
            <person name="Brejova B."/>
        </authorList>
    </citation>
    <scope>NUCLEOTIDE SEQUENCE [LARGE SCALE GENOMIC DNA]</scope>
</reference>
<dbReference type="Proteomes" id="UP000398389">
    <property type="component" value="Unassembled WGS sequence"/>
</dbReference>
<comment type="subcellular location">
    <subcellularLocation>
        <location evidence="1">Membrane</location>
        <topology evidence="1">Multi-pass membrane protein</topology>
    </subcellularLocation>
</comment>
<feature type="transmembrane region" description="Helical" evidence="6">
    <location>
        <begin position="690"/>
        <end position="710"/>
    </location>
</feature>
<dbReference type="Gene3D" id="1.20.1740.10">
    <property type="entry name" value="Amino acid/polyamine transporter I"/>
    <property type="match status" value="1"/>
</dbReference>
<feature type="transmembrane region" description="Helical" evidence="6">
    <location>
        <begin position="626"/>
        <end position="651"/>
    </location>
</feature>
<accession>A0A5E8BHI3</accession>
<evidence type="ECO:0000256" key="5">
    <source>
        <dbReference type="SAM" id="MobiDB-lite"/>
    </source>
</evidence>
<keyword evidence="9" id="KW-1185">Reference proteome</keyword>
<feature type="transmembrane region" description="Helical" evidence="6">
    <location>
        <begin position="987"/>
        <end position="1009"/>
    </location>
</feature>
<keyword evidence="2 6" id="KW-0812">Transmembrane</keyword>
<feature type="transmembrane region" description="Helical" evidence="6">
    <location>
        <begin position="1082"/>
        <end position="1101"/>
    </location>
</feature>
<dbReference type="OrthoDB" id="3900342at2759"/>
<feature type="region of interest" description="Disordered" evidence="5">
    <location>
        <begin position="233"/>
        <end position="252"/>
    </location>
</feature>
<feature type="compositionally biased region" description="Polar residues" evidence="5">
    <location>
        <begin position="296"/>
        <end position="308"/>
    </location>
</feature>
<protein>
    <recommendedName>
        <fullName evidence="7">Amino acid permease/ SLC12A domain-containing protein</fullName>
    </recommendedName>
</protein>
<feature type="transmembrane region" description="Helical" evidence="6">
    <location>
        <begin position="551"/>
        <end position="570"/>
    </location>
</feature>
<evidence type="ECO:0000256" key="1">
    <source>
        <dbReference type="ARBA" id="ARBA00004141"/>
    </source>
</evidence>
<feature type="transmembrane region" description="Helical" evidence="6">
    <location>
        <begin position="663"/>
        <end position="684"/>
    </location>
</feature>
<feature type="transmembrane region" description="Helical" evidence="6">
    <location>
        <begin position="812"/>
        <end position="834"/>
    </location>
</feature>
<evidence type="ECO:0000256" key="3">
    <source>
        <dbReference type="ARBA" id="ARBA00022989"/>
    </source>
</evidence>
<keyword evidence="4 6" id="KW-0472">Membrane</keyword>
<keyword evidence="3 6" id="KW-1133">Transmembrane helix</keyword>
<evidence type="ECO:0000256" key="4">
    <source>
        <dbReference type="ARBA" id="ARBA00023136"/>
    </source>
</evidence>
<organism evidence="8 9">
    <name type="scientific">Magnusiomyces paraingens</name>
    <dbReference type="NCBI Taxonomy" id="2606893"/>
    <lineage>
        <taxon>Eukaryota</taxon>
        <taxon>Fungi</taxon>
        <taxon>Dikarya</taxon>
        <taxon>Ascomycota</taxon>
        <taxon>Saccharomycotina</taxon>
        <taxon>Dipodascomycetes</taxon>
        <taxon>Dipodascales</taxon>
        <taxon>Dipodascaceae</taxon>
        <taxon>Magnusiomyces</taxon>
    </lineage>
</organism>
<feature type="domain" description="Amino acid permease/ SLC12A" evidence="7">
    <location>
        <begin position="551"/>
        <end position="1015"/>
    </location>
</feature>
<feature type="region of interest" description="Disordered" evidence="5">
    <location>
        <begin position="485"/>
        <end position="507"/>
    </location>
</feature>
<name>A0A5E8BHI3_9ASCO</name>
<dbReference type="Pfam" id="PF00324">
    <property type="entry name" value="AA_permease"/>
    <property type="match status" value="1"/>
</dbReference>
<feature type="compositionally biased region" description="Gly residues" evidence="5">
    <location>
        <begin position="492"/>
        <end position="505"/>
    </location>
</feature>
<feature type="region of interest" description="Disordered" evidence="5">
    <location>
        <begin position="270"/>
        <end position="308"/>
    </location>
</feature>
<dbReference type="GeneID" id="43581772"/>
<evidence type="ECO:0000313" key="9">
    <source>
        <dbReference type="Proteomes" id="UP000398389"/>
    </source>
</evidence>
<evidence type="ECO:0000259" key="7">
    <source>
        <dbReference type="Pfam" id="PF00324"/>
    </source>
</evidence>
<proteinExistence type="predicted"/>
<gene>
    <name evidence="8" type="ORF">SAPINGB_P002954</name>
</gene>
<feature type="transmembrane region" description="Helical" evidence="6">
    <location>
        <begin position="582"/>
        <end position="606"/>
    </location>
</feature>
<dbReference type="GO" id="GO:0016020">
    <property type="term" value="C:membrane"/>
    <property type="evidence" value="ECO:0007669"/>
    <property type="project" value="UniProtKB-SubCell"/>
</dbReference>
<dbReference type="AlphaFoldDB" id="A0A5E8BHI3"/>
<feature type="transmembrane region" description="Helical" evidence="6">
    <location>
        <begin position="959"/>
        <end position="981"/>
    </location>
</feature>
<evidence type="ECO:0000313" key="8">
    <source>
        <dbReference type="EMBL" id="VVT51010.1"/>
    </source>
</evidence>
<dbReference type="GO" id="GO:0015171">
    <property type="term" value="F:amino acid transmembrane transporter activity"/>
    <property type="evidence" value="ECO:0007669"/>
    <property type="project" value="TreeGrafter"/>
</dbReference>
<feature type="transmembrane region" description="Helical" evidence="6">
    <location>
        <begin position="1054"/>
        <end position="1076"/>
    </location>
</feature>
<sequence length="1222" mass="136940">MNNQPYSSNKSYTSNISRFSSRSFTNELNHHFDNSDESYSLSELQPNNIDASSAISLSHPLSVENLDNIVDRNDYHAPSIQESYINNDVDINSLEHGDITDSYQPDFFLETLDNASGSQFHIDEPSQNDIHSENHFSEKTKDLDSNESILSSVECLNSTEQFSCHSSEIDALFPEIIYDDYQGSNIENNDNASDHPPSIIALVDDTESLESVCIDESIDPLESMARAIMNSTKYTQHASKKGKERTKGNHRNLDSFFKSPFTQGSLNLAKGCLKNTSSPSGPDLPTNNKTTRLRSVGSSTPIRSLSINNNESMDFENYKRQTATQILADRQRERREQRQLRRRSRALKKEQYFGNYFRETNANPDSDVLNFEFSQASYAIDHFNGHRQQNQYSHPSGEIYTNGVIEGYDMSNFQEMMNSGASMRTQQTDNIDDMSSHDVRPENGLNFADYYSRKIGIGNSHIHYTGRKAHQPSTKGGITQISRFFRDTGGSSSHGGGGGGDGGNIDGSDFDSDYESSSYYDSDASSDTSGAAFGRYHLPHKGLKRKLYSRHLTSIGAASSIGISSMLMFGHTLFSAGPLGALLGYFISGAIMYSIILGYAEIVSLLPLHTGIPGTIARTVNPSMGYAIGICYWLSNAMALPAELTAAAMMLTNYPDLAEHNVIIVWIIYIFFLVILVNVCSVRIYGEFQFVVNLVRIIFISLLTLLLIILNITPASSSERLGFRFWISSKSTPESGWYYGPFRPLFPLHIFFDDAIADQVTIYGISGSLGRFTQVCTAIIQAPRAYLSSYIVFSSVGEVRNPRKSLPRATKYIFWQIICFYIIVLFVLGINVYAGDSDLYGIDFDYSDTTYSIFPSYTSNQSIFSNCDSPNDLMYNAYSIGINVSPWIIALQSAGLCSLASAINAIFVVFAVSSGSSHLYASSRTLYGIVRLYIEEKKIRYPSWWNLCGWCNDQGVPTYAVLASFPFALLALKTITTQSFFVFQNLLILSASASVVTWVGMSIAFLRFYTAIQSRRPNEDTENQSRNQFNSNNSRTGLMRDELGYPFKSPFQPYLAWFGLFGSLLILFTQGFKVFIKGSWNTSTFVAHYVPLLIFFIFYMLHKILTGSRTKPAIAIDLDSGRRELDRAEWIEDRKYNSGGITSVWRWILGRFRFIKVFIQTILGDSEKTKDSLNINEVGVKKKKKKKKKELLKEVAVAVGSGGRTMNSFRRKRGKTKNSAVI</sequence>
<feature type="transmembrane region" description="Helical" evidence="6">
    <location>
        <begin position="887"/>
        <end position="912"/>
    </location>
</feature>
<dbReference type="PANTHER" id="PTHR43341:SF46">
    <property type="entry name" value="SPS-SENSOR COMPONENT SSY1"/>
    <property type="match status" value="1"/>
</dbReference>